<name>A0A9D3MZI4_9TELE</name>
<feature type="region of interest" description="Disordered" evidence="1">
    <location>
        <begin position="26"/>
        <end position="47"/>
    </location>
</feature>
<feature type="compositionally biased region" description="Low complexity" evidence="1">
    <location>
        <begin position="26"/>
        <end position="40"/>
    </location>
</feature>
<dbReference type="Proteomes" id="UP000824219">
    <property type="component" value="Unassembled WGS sequence"/>
</dbReference>
<gene>
    <name evidence="2" type="ORF">KOW79_000057</name>
</gene>
<dbReference type="EMBL" id="JAHKSW010000056">
    <property type="protein sequence ID" value="KAG7313721.1"/>
    <property type="molecule type" value="Genomic_DNA"/>
</dbReference>
<organism evidence="2 3">
    <name type="scientific">Hemibagrus wyckioides</name>
    <dbReference type="NCBI Taxonomy" id="337641"/>
    <lineage>
        <taxon>Eukaryota</taxon>
        <taxon>Metazoa</taxon>
        <taxon>Chordata</taxon>
        <taxon>Craniata</taxon>
        <taxon>Vertebrata</taxon>
        <taxon>Euteleostomi</taxon>
        <taxon>Actinopterygii</taxon>
        <taxon>Neopterygii</taxon>
        <taxon>Teleostei</taxon>
        <taxon>Ostariophysi</taxon>
        <taxon>Siluriformes</taxon>
        <taxon>Bagridae</taxon>
        <taxon>Hemibagrus</taxon>
    </lineage>
</organism>
<comment type="caution">
    <text evidence="2">The sequence shown here is derived from an EMBL/GenBank/DDBJ whole genome shotgun (WGS) entry which is preliminary data.</text>
</comment>
<reference evidence="2" key="1">
    <citation type="submission" date="2021-06" db="EMBL/GenBank/DDBJ databases">
        <title>Chromosome-level genome assembly of the red-tail catfish (Hemibagrus wyckioides).</title>
        <authorList>
            <person name="Shao F."/>
        </authorList>
    </citation>
    <scope>NUCLEOTIDE SEQUENCE</scope>
    <source>
        <strain evidence="2">EC202008001</strain>
        <tissue evidence="2">Blood</tissue>
    </source>
</reference>
<evidence type="ECO:0000313" key="2">
    <source>
        <dbReference type="EMBL" id="KAG7313721.1"/>
    </source>
</evidence>
<proteinExistence type="predicted"/>
<evidence type="ECO:0000256" key="1">
    <source>
        <dbReference type="SAM" id="MobiDB-lite"/>
    </source>
</evidence>
<sequence>MDPSTADAIQQLIGVLQRVLPALQEPTASQPAAAAESTAAVPPPPNLEVTTPVGPTFCTLAAARGWDEHALLTTYHQGLESGVRSAAGKP</sequence>
<evidence type="ECO:0000313" key="3">
    <source>
        <dbReference type="Proteomes" id="UP000824219"/>
    </source>
</evidence>
<dbReference type="OrthoDB" id="8955945at2759"/>
<keyword evidence="3" id="KW-1185">Reference proteome</keyword>
<accession>A0A9D3MZI4</accession>
<dbReference type="AlphaFoldDB" id="A0A9D3MZI4"/>
<protein>
    <submittedName>
        <fullName evidence="2">Uncharacterized protein</fullName>
    </submittedName>
</protein>